<dbReference type="InterPro" id="IPR032808">
    <property type="entry name" value="DoxX"/>
</dbReference>
<evidence type="ECO:0000256" key="4">
    <source>
        <dbReference type="ARBA" id="ARBA00023136"/>
    </source>
</evidence>
<protein>
    <recommendedName>
        <fullName evidence="8">DoxX family protein</fullName>
    </recommendedName>
</protein>
<dbReference type="GO" id="GO:0016020">
    <property type="term" value="C:membrane"/>
    <property type="evidence" value="ECO:0007669"/>
    <property type="project" value="UniProtKB-SubCell"/>
</dbReference>
<reference evidence="6 7" key="1">
    <citation type="submission" date="2020-03" db="EMBL/GenBank/DDBJ databases">
        <title>Genomic Encyclopedia of Type Strains, Phase IV (KMG-IV): sequencing the most valuable type-strain genomes for metagenomic binning, comparative biology and taxonomic classification.</title>
        <authorList>
            <person name="Goeker M."/>
        </authorList>
    </citation>
    <scope>NUCLEOTIDE SEQUENCE [LARGE SCALE GENOMIC DNA]</scope>
    <source>
        <strain evidence="6 7">DSM 4733</strain>
    </source>
</reference>
<evidence type="ECO:0000256" key="5">
    <source>
        <dbReference type="SAM" id="Phobius"/>
    </source>
</evidence>
<evidence type="ECO:0000256" key="1">
    <source>
        <dbReference type="ARBA" id="ARBA00004141"/>
    </source>
</evidence>
<feature type="transmembrane region" description="Helical" evidence="5">
    <location>
        <begin position="100"/>
        <end position="121"/>
    </location>
</feature>
<proteinExistence type="predicted"/>
<keyword evidence="7" id="KW-1185">Reference proteome</keyword>
<sequence>MHILFRPLSVSARPRAGWICSILVSALLLADALVMLLAPDVLAGAQEHIGYPPGQLPYLAGILILGVGAFLTRRLGAMGCAVLTAFLGGAVASHARIGEALSVPVLICGLLGVLLWVGWLMRGAVTGAPGTAS</sequence>
<dbReference type="Proteomes" id="UP000564677">
    <property type="component" value="Unassembled WGS sequence"/>
</dbReference>
<name>A0A7X5UWG2_9SPHN</name>
<evidence type="ECO:0000256" key="2">
    <source>
        <dbReference type="ARBA" id="ARBA00022692"/>
    </source>
</evidence>
<feature type="transmembrane region" description="Helical" evidence="5">
    <location>
        <begin position="58"/>
        <end position="88"/>
    </location>
</feature>
<dbReference type="AlphaFoldDB" id="A0A7X5UWG2"/>
<keyword evidence="2 5" id="KW-0812">Transmembrane</keyword>
<gene>
    <name evidence="6" type="ORF">FHR20_000461</name>
</gene>
<dbReference type="Pfam" id="PF13564">
    <property type="entry name" value="DoxX_2"/>
    <property type="match status" value="1"/>
</dbReference>
<accession>A0A7X5UWG2</accession>
<dbReference type="RefSeq" id="WP_167298034.1">
    <property type="nucleotide sequence ID" value="NZ_JAASQV010000001.1"/>
</dbReference>
<dbReference type="EMBL" id="JAASQV010000001">
    <property type="protein sequence ID" value="NIJ63530.1"/>
    <property type="molecule type" value="Genomic_DNA"/>
</dbReference>
<evidence type="ECO:0000313" key="7">
    <source>
        <dbReference type="Proteomes" id="UP000564677"/>
    </source>
</evidence>
<comment type="subcellular location">
    <subcellularLocation>
        <location evidence="1">Membrane</location>
        <topology evidence="1">Multi-pass membrane protein</topology>
    </subcellularLocation>
</comment>
<evidence type="ECO:0000313" key="6">
    <source>
        <dbReference type="EMBL" id="NIJ63530.1"/>
    </source>
</evidence>
<organism evidence="6 7">
    <name type="scientific">Sphingomonas leidyi</name>
    <dbReference type="NCBI Taxonomy" id="68569"/>
    <lineage>
        <taxon>Bacteria</taxon>
        <taxon>Pseudomonadati</taxon>
        <taxon>Pseudomonadota</taxon>
        <taxon>Alphaproteobacteria</taxon>
        <taxon>Sphingomonadales</taxon>
        <taxon>Sphingomonadaceae</taxon>
        <taxon>Sphingomonas</taxon>
    </lineage>
</organism>
<evidence type="ECO:0000256" key="3">
    <source>
        <dbReference type="ARBA" id="ARBA00022989"/>
    </source>
</evidence>
<keyword evidence="4 5" id="KW-0472">Membrane</keyword>
<keyword evidence="3 5" id="KW-1133">Transmembrane helix</keyword>
<comment type="caution">
    <text evidence="6">The sequence shown here is derived from an EMBL/GenBank/DDBJ whole genome shotgun (WGS) entry which is preliminary data.</text>
</comment>
<evidence type="ECO:0008006" key="8">
    <source>
        <dbReference type="Google" id="ProtNLM"/>
    </source>
</evidence>
<feature type="transmembrane region" description="Helical" evidence="5">
    <location>
        <begin position="16"/>
        <end position="38"/>
    </location>
</feature>